<feature type="transmembrane region" description="Helical" evidence="6">
    <location>
        <begin position="20"/>
        <end position="38"/>
    </location>
</feature>
<evidence type="ECO:0000256" key="5">
    <source>
        <dbReference type="ARBA" id="ARBA00023136"/>
    </source>
</evidence>
<keyword evidence="4 6" id="KW-1133">Transmembrane helix</keyword>
<dbReference type="PANTHER" id="PTHR23427">
    <property type="entry name" value="SURFEIT LOCUS PROTEIN"/>
    <property type="match status" value="1"/>
</dbReference>
<keyword evidence="6" id="KW-1003">Cell membrane</keyword>
<keyword evidence="5 6" id="KW-0472">Membrane</keyword>
<comment type="subcellular location">
    <subcellularLocation>
        <location evidence="6">Cell membrane</location>
        <topology evidence="6">Multi-pass membrane protein</topology>
    </subcellularLocation>
    <subcellularLocation>
        <location evidence="1">Membrane</location>
    </subcellularLocation>
</comment>
<evidence type="ECO:0000256" key="1">
    <source>
        <dbReference type="ARBA" id="ARBA00004370"/>
    </source>
</evidence>
<evidence type="ECO:0000256" key="3">
    <source>
        <dbReference type="ARBA" id="ARBA00022692"/>
    </source>
</evidence>
<evidence type="ECO:0000313" key="8">
    <source>
        <dbReference type="Proteomes" id="UP001595704"/>
    </source>
</evidence>
<dbReference type="InterPro" id="IPR002994">
    <property type="entry name" value="Surf1/Shy1"/>
</dbReference>
<dbReference type="PROSITE" id="PS50895">
    <property type="entry name" value="SURF1"/>
    <property type="match status" value="1"/>
</dbReference>
<comment type="similarity">
    <text evidence="2 6">Belongs to the SURF1 family.</text>
</comment>
<comment type="caution">
    <text evidence="7">The sequence shown here is derived from an EMBL/GenBank/DDBJ whole genome shotgun (WGS) entry which is preliminary data.</text>
</comment>
<keyword evidence="8" id="KW-1185">Reference proteome</keyword>
<protein>
    <recommendedName>
        <fullName evidence="6">SURF1-like protein</fullName>
    </recommendedName>
</protein>
<reference evidence="8" key="1">
    <citation type="journal article" date="2019" name="Int. J. Syst. Evol. Microbiol.">
        <title>The Global Catalogue of Microorganisms (GCM) 10K type strain sequencing project: providing services to taxonomists for standard genome sequencing and annotation.</title>
        <authorList>
            <consortium name="The Broad Institute Genomics Platform"/>
            <consortium name="The Broad Institute Genome Sequencing Center for Infectious Disease"/>
            <person name="Wu L."/>
            <person name="Ma J."/>
        </authorList>
    </citation>
    <scope>NUCLEOTIDE SEQUENCE [LARGE SCALE GENOMIC DNA]</scope>
    <source>
        <strain evidence="8">KCTC 42282</strain>
    </source>
</reference>
<proteinExistence type="inferred from homology"/>
<dbReference type="Pfam" id="PF02104">
    <property type="entry name" value="SURF1"/>
    <property type="match status" value="1"/>
</dbReference>
<dbReference type="PANTHER" id="PTHR23427:SF2">
    <property type="entry name" value="SURFEIT LOCUS PROTEIN 1"/>
    <property type="match status" value="1"/>
</dbReference>
<accession>A0ABV7UDF9</accession>
<feature type="transmembrane region" description="Helical" evidence="6">
    <location>
        <begin position="231"/>
        <end position="250"/>
    </location>
</feature>
<organism evidence="7 8">
    <name type="scientific">Camelimonas fluminis</name>
    <dbReference type="NCBI Taxonomy" id="1576911"/>
    <lineage>
        <taxon>Bacteria</taxon>
        <taxon>Pseudomonadati</taxon>
        <taxon>Pseudomonadota</taxon>
        <taxon>Alphaproteobacteria</taxon>
        <taxon>Hyphomicrobiales</taxon>
        <taxon>Chelatococcaceae</taxon>
        <taxon>Camelimonas</taxon>
    </lineage>
</organism>
<dbReference type="RefSeq" id="WP_191317527.1">
    <property type="nucleotide sequence ID" value="NZ_BNCG01000001.1"/>
</dbReference>
<dbReference type="CDD" id="cd06662">
    <property type="entry name" value="SURF1"/>
    <property type="match status" value="1"/>
</dbReference>
<gene>
    <name evidence="7" type="ORF">ACFONL_03180</name>
</gene>
<evidence type="ECO:0000256" key="2">
    <source>
        <dbReference type="ARBA" id="ARBA00007165"/>
    </source>
</evidence>
<dbReference type="EMBL" id="JBHRYC010000023">
    <property type="protein sequence ID" value="MFC3636388.1"/>
    <property type="molecule type" value="Genomic_DNA"/>
</dbReference>
<dbReference type="Proteomes" id="UP001595704">
    <property type="component" value="Unassembled WGS sequence"/>
</dbReference>
<name>A0ABV7UDF9_9HYPH</name>
<evidence type="ECO:0000313" key="7">
    <source>
        <dbReference type="EMBL" id="MFC3636388.1"/>
    </source>
</evidence>
<evidence type="ECO:0000256" key="6">
    <source>
        <dbReference type="RuleBase" id="RU363076"/>
    </source>
</evidence>
<sequence>MTSSTPRKTQQGRAPGASGLILLTVCTLAALAVLLALGKWQLDRLAWKEDLIGKITARVGAPPTPAPAEGGWPALDVHADEYRRVTASGRYDFARQTLVHANAPKENGLVRAGYVVLTPLRLADGGVILVNRGFVPMEMRAALAGVDARTPADATVTGLLRASQIRDPFVPADDPATGEWFTRDIAAIAAAQGLQRVAPFIIDADAPARYTEGPRGGLTVISFPNRHLEYAMTWFGLAATLLGVYGVFVWRRLRERRSAPDKTPSP</sequence>
<evidence type="ECO:0000256" key="4">
    <source>
        <dbReference type="ARBA" id="ARBA00022989"/>
    </source>
</evidence>
<keyword evidence="3 6" id="KW-0812">Transmembrane</keyword>
<dbReference type="InterPro" id="IPR045214">
    <property type="entry name" value="Surf1/Surf4"/>
</dbReference>